<evidence type="ECO:0000313" key="1">
    <source>
        <dbReference type="EMBL" id="VAX40671.1"/>
    </source>
</evidence>
<accession>A0A3B1DP90</accession>
<name>A0A3B1DP90_9ZZZZ</name>
<sequence>MTTLNHQSISAGLQTWWRDQFPLSVATAYPGLFINTETMSEWIEIQIDTWSRRPQRAIDKRLLDFSLTIHCFVKPTGDTKRIHVLTDAVRETLAQRDIPIKNYDVSAETVIGFAKLFEIEVRDLSRNDFDSNKHRMFHSALSCTGFAQEI</sequence>
<protein>
    <recommendedName>
        <fullName evidence="2">Phage protein</fullName>
    </recommendedName>
</protein>
<organism evidence="1">
    <name type="scientific">hydrothermal vent metagenome</name>
    <dbReference type="NCBI Taxonomy" id="652676"/>
    <lineage>
        <taxon>unclassified sequences</taxon>
        <taxon>metagenomes</taxon>
        <taxon>ecological metagenomes</taxon>
    </lineage>
</organism>
<dbReference type="EMBL" id="UOGL01000472">
    <property type="protein sequence ID" value="VAX40671.1"/>
    <property type="molecule type" value="Genomic_DNA"/>
</dbReference>
<reference evidence="1" key="1">
    <citation type="submission" date="2018-06" db="EMBL/GenBank/DDBJ databases">
        <authorList>
            <person name="Zhirakovskaya E."/>
        </authorList>
    </citation>
    <scope>NUCLEOTIDE SEQUENCE</scope>
</reference>
<gene>
    <name evidence="1" type="ORF">MNBD_PLANCTO02-2912</name>
</gene>
<dbReference type="AlphaFoldDB" id="A0A3B1DP90"/>
<evidence type="ECO:0008006" key="2">
    <source>
        <dbReference type="Google" id="ProtNLM"/>
    </source>
</evidence>
<proteinExistence type="predicted"/>